<evidence type="ECO:0000313" key="2">
    <source>
        <dbReference type="EMBL" id="KAF5227696.1"/>
    </source>
</evidence>
<evidence type="ECO:0008006" key="4">
    <source>
        <dbReference type="Google" id="ProtNLM"/>
    </source>
</evidence>
<dbReference type="PANTHER" id="PTHR21021:SF16">
    <property type="entry name" value="TIP41-LIKE PROTEIN"/>
    <property type="match status" value="1"/>
</dbReference>
<dbReference type="PANTHER" id="PTHR21021">
    <property type="entry name" value="GAF/PUTATIVE CYTOSKELETAL PROTEIN"/>
    <property type="match status" value="1"/>
</dbReference>
<reference evidence="2 3" key="1">
    <citation type="submission" date="2020-02" db="EMBL/GenBank/DDBJ databases">
        <title>Identification and distribution of gene clusters putatively required for synthesis of sphingolipid metabolism inhibitors in phylogenetically diverse species of the filamentous fungus Fusarium.</title>
        <authorList>
            <person name="Kim H.-S."/>
            <person name="Busman M."/>
            <person name="Brown D.W."/>
            <person name="Divon H."/>
            <person name="Uhlig S."/>
            <person name="Proctor R.H."/>
        </authorList>
    </citation>
    <scope>NUCLEOTIDE SEQUENCE [LARGE SCALE GENOMIC DNA]</scope>
    <source>
        <strain evidence="2 3">NRRL 2903</strain>
    </source>
</reference>
<proteinExistence type="inferred from homology"/>
<dbReference type="EMBL" id="JAAMOD010000546">
    <property type="protein sequence ID" value="KAF5227696.1"/>
    <property type="molecule type" value="Genomic_DNA"/>
</dbReference>
<accession>A0AAN6BV01</accession>
<dbReference type="InterPro" id="IPR007303">
    <property type="entry name" value="TIP41-like"/>
</dbReference>
<gene>
    <name evidence="2" type="ORF">FAUST_11612</name>
</gene>
<dbReference type="Proteomes" id="UP000537989">
    <property type="component" value="Unassembled WGS sequence"/>
</dbReference>
<evidence type="ECO:0000313" key="3">
    <source>
        <dbReference type="Proteomes" id="UP000537989"/>
    </source>
</evidence>
<dbReference type="Pfam" id="PF04176">
    <property type="entry name" value="TIP41"/>
    <property type="match status" value="1"/>
</dbReference>
<evidence type="ECO:0000256" key="1">
    <source>
        <dbReference type="ARBA" id="ARBA00006658"/>
    </source>
</evidence>
<dbReference type="GO" id="GO:0031929">
    <property type="term" value="P:TOR signaling"/>
    <property type="evidence" value="ECO:0007669"/>
    <property type="project" value="TreeGrafter"/>
</dbReference>
<dbReference type="AlphaFoldDB" id="A0AAN6BV01"/>
<keyword evidence="3" id="KW-1185">Reference proteome</keyword>
<comment type="caution">
    <text evidence="2">The sequence shown here is derived from an EMBL/GenBank/DDBJ whole genome shotgun (WGS) entry which is preliminary data.</text>
</comment>
<dbReference type="GO" id="GO:0005829">
    <property type="term" value="C:cytosol"/>
    <property type="evidence" value="ECO:0007669"/>
    <property type="project" value="TreeGrafter"/>
</dbReference>
<name>A0AAN6BV01_FUSAU</name>
<sequence>MNIELTSSKVDVMNARLIDKAATPSGVVPVAAAPHYPTTSYSLQLELSNLQPLFSILVLLQRDTSSHSKMQQNHITNPNEPFPKPQALASATTTHSQGRFRISTRKLPISKAGTIDALTEQIGIPMPEMIFGENLVGIEHIPSGWSLNFNTPDALDAVDKTDRHMLKVAYARDWESTREGTTQGIKEVVKPYDWSYSTTYTGSVDPSAKQFAPAENMIPIELLKRRDPILFFDEVMLFESELDDNGISIFSAKVRVHEKRMLLLCRLFMRLDNVILRIRDTRVYVDFETDEVIREYSAQEETYENVKRKLQMSGRLPDEITIALRDPNILAPLLPLVEHRAEATKLGA</sequence>
<protein>
    <recommendedName>
        <fullName evidence="4">TIP41-like protein</fullName>
    </recommendedName>
</protein>
<comment type="similarity">
    <text evidence="1">Belongs to the TIP41 family.</text>
</comment>
<dbReference type="InterPro" id="IPR051330">
    <property type="entry name" value="Phosphatase_reg/MetRdx"/>
</dbReference>
<organism evidence="2 3">
    <name type="scientific">Fusarium austroamericanum</name>
    <dbReference type="NCBI Taxonomy" id="282268"/>
    <lineage>
        <taxon>Eukaryota</taxon>
        <taxon>Fungi</taxon>
        <taxon>Dikarya</taxon>
        <taxon>Ascomycota</taxon>
        <taxon>Pezizomycotina</taxon>
        <taxon>Sordariomycetes</taxon>
        <taxon>Hypocreomycetidae</taxon>
        <taxon>Hypocreales</taxon>
        <taxon>Nectriaceae</taxon>
        <taxon>Fusarium</taxon>
    </lineage>
</organism>